<keyword evidence="1" id="KW-1133">Transmembrane helix</keyword>
<dbReference type="PANTHER" id="PTHR34781">
    <property type="entry name" value="TRANSMEMBRANE PROTEIN"/>
    <property type="match status" value="1"/>
</dbReference>
<comment type="caution">
    <text evidence="2">The sequence shown here is derived from an EMBL/GenBank/DDBJ whole genome shotgun (WGS) entry which is preliminary data.</text>
</comment>
<gene>
    <name evidence="2" type="ORF">G2W53_008175</name>
</gene>
<reference evidence="2" key="1">
    <citation type="submission" date="2020-09" db="EMBL/GenBank/DDBJ databases">
        <title>Genome-Enabled Discovery of Anthraquinone Biosynthesis in Senna tora.</title>
        <authorList>
            <person name="Kang S.-H."/>
            <person name="Pandey R.P."/>
            <person name="Lee C.-M."/>
            <person name="Sim J.-S."/>
            <person name="Jeong J.-T."/>
            <person name="Choi B.-S."/>
            <person name="Jung M."/>
            <person name="Ginzburg D."/>
            <person name="Zhao K."/>
            <person name="Won S.Y."/>
            <person name="Oh T.-J."/>
            <person name="Yu Y."/>
            <person name="Kim N.-H."/>
            <person name="Lee O.R."/>
            <person name="Lee T.-H."/>
            <person name="Bashyal P."/>
            <person name="Kim T.-S."/>
            <person name="Lee W.-H."/>
            <person name="Kawkins C."/>
            <person name="Kim C.-K."/>
            <person name="Kim J.S."/>
            <person name="Ahn B.O."/>
            <person name="Rhee S.Y."/>
            <person name="Sohng J.K."/>
        </authorList>
    </citation>
    <scope>NUCLEOTIDE SEQUENCE</scope>
    <source>
        <tissue evidence="2">Leaf</tissue>
    </source>
</reference>
<dbReference type="OrthoDB" id="1936751at2759"/>
<sequence>MMRGQQDQQSRMFYELSTLVLNMLRSPPSPISFSDHPHPTVVPPSRPSSTSSSLSLTQISPAGFASLLLGISVALMLCGSVTFFIGFFLMPWVFGLVMVLYVAGIVSTLSTLGRSFLCYATTPRKEIPELRSSVVGFSNPPFVKLE</sequence>
<evidence type="ECO:0000313" key="2">
    <source>
        <dbReference type="EMBL" id="KAF7839693.1"/>
    </source>
</evidence>
<keyword evidence="1" id="KW-0812">Transmembrane</keyword>
<dbReference type="Proteomes" id="UP000634136">
    <property type="component" value="Unassembled WGS sequence"/>
</dbReference>
<organism evidence="2 3">
    <name type="scientific">Senna tora</name>
    <dbReference type="NCBI Taxonomy" id="362788"/>
    <lineage>
        <taxon>Eukaryota</taxon>
        <taxon>Viridiplantae</taxon>
        <taxon>Streptophyta</taxon>
        <taxon>Embryophyta</taxon>
        <taxon>Tracheophyta</taxon>
        <taxon>Spermatophyta</taxon>
        <taxon>Magnoliopsida</taxon>
        <taxon>eudicotyledons</taxon>
        <taxon>Gunneridae</taxon>
        <taxon>Pentapetalae</taxon>
        <taxon>rosids</taxon>
        <taxon>fabids</taxon>
        <taxon>Fabales</taxon>
        <taxon>Fabaceae</taxon>
        <taxon>Caesalpinioideae</taxon>
        <taxon>Cassia clade</taxon>
        <taxon>Senna</taxon>
    </lineage>
</organism>
<name>A0A834X6K7_9FABA</name>
<dbReference type="PANTHER" id="PTHR34781:SF2">
    <property type="entry name" value="TRANSMEMBRANE PROTEIN"/>
    <property type="match status" value="1"/>
</dbReference>
<proteinExistence type="predicted"/>
<feature type="transmembrane region" description="Helical" evidence="1">
    <location>
        <begin position="62"/>
        <end position="86"/>
    </location>
</feature>
<evidence type="ECO:0000256" key="1">
    <source>
        <dbReference type="SAM" id="Phobius"/>
    </source>
</evidence>
<evidence type="ECO:0000313" key="3">
    <source>
        <dbReference type="Proteomes" id="UP000634136"/>
    </source>
</evidence>
<protein>
    <submittedName>
        <fullName evidence="2">Polyadenylate-binding protein like</fullName>
    </submittedName>
</protein>
<keyword evidence="1" id="KW-0472">Membrane</keyword>
<feature type="transmembrane region" description="Helical" evidence="1">
    <location>
        <begin position="92"/>
        <end position="117"/>
    </location>
</feature>
<dbReference type="AlphaFoldDB" id="A0A834X6K7"/>
<accession>A0A834X6K7</accession>
<keyword evidence="3" id="KW-1185">Reference proteome</keyword>
<dbReference type="EMBL" id="JAAIUW010000003">
    <property type="protein sequence ID" value="KAF7839693.1"/>
    <property type="molecule type" value="Genomic_DNA"/>
</dbReference>